<keyword evidence="1" id="KW-1015">Disulfide bond</keyword>
<feature type="chain" id="PRO_5019588353" description="Laminin N-terminal domain-containing protein" evidence="3">
    <location>
        <begin position="16"/>
        <end position="66"/>
    </location>
</feature>
<protein>
    <recommendedName>
        <fullName evidence="4">Laminin N-terminal domain-containing protein</fullName>
    </recommendedName>
</protein>
<reference evidence="6" key="1">
    <citation type="journal article" date="2017" name="PLoS ONE">
        <title>The Agassiz's desert tortoise genome provides a resource for the conservation of a threatened species.</title>
        <authorList>
            <person name="Tollis M."/>
            <person name="DeNardo D.F."/>
            <person name="Cornelius J.A."/>
            <person name="Dolby G.A."/>
            <person name="Edwards T."/>
            <person name="Henen B.T."/>
            <person name="Karl A.E."/>
            <person name="Murphy R.W."/>
            <person name="Kusumi K."/>
        </authorList>
    </citation>
    <scope>NUCLEOTIDE SEQUENCE [LARGE SCALE GENOMIC DNA]</scope>
</reference>
<reference evidence="5" key="3">
    <citation type="submission" date="2025-09" db="UniProtKB">
        <authorList>
            <consortium name="Ensembl"/>
        </authorList>
    </citation>
    <scope>IDENTIFICATION</scope>
</reference>
<evidence type="ECO:0000256" key="2">
    <source>
        <dbReference type="ARBA" id="ARBA00023292"/>
    </source>
</evidence>
<feature type="domain" description="Laminin N-terminal" evidence="4">
    <location>
        <begin position="20"/>
        <end position="66"/>
    </location>
</feature>
<accession>A0A452GPW6</accession>
<evidence type="ECO:0000256" key="3">
    <source>
        <dbReference type="SAM" id="SignalP"/>
    </source>
</evidence>
<name>A0A452GPW6_9SAUR</name>
<sequence>LKPIFLMSLPLLLDAQGSCSHGACYPPAGDLLVGRIHHLKASSTCGLVKPETYCTSYEECSECDSL</sequence>
<reference evidence="5" key="2">
    <citation type="submission" date="2025-08" db="UniProtKB">
        <authorList>
            <consortium name="Ensembl"/>
        </authorList>
    </citation>
    <scope>IDENTIFICATION</scope>
</reference>
<evidence type="ECO:0000259" key="4">
    <source>
        <dbReference type="PROSITE" id="PS51117"/>
    </source>
</evidence>
<dbReference type="Proteomes" id="UP000291020">
    <property type="component" value="Unassembled WGS sequence"/>
</dbReference>
<proteinExistence type="predicted"/>
<organism evidence="5 6">
    <name type="scientific">Gopherus agassizii</name>
    <name type="common">Agassiz's desert tortoise</name>
    <dbReference type="NCBI Taxonomy" id="38772"/>
    <lineage>
        <taxon>Eukaryota</taxon>
        <taxon>Metazoa</taxon>
        <taxon>Chordata</taxon>
        <taxon>Craniata</taxon>
        <taxon>Vertebrata</taxon>
        <taxon>Euteleostomi</taxon>
        <taxon>Archelosauria</taxon>
        <taxon>Testudinata</taxon>
        <taxon>Testudines</taxon>
        <taxon>Cryptodira</taxon>
        <taxon>Durocryptodira</taxon>
        <taxon>Testudinoidea</taxon>
        <taxon>Testudinidae</taxon>
        <taxon>Gopherus</taxon>
    </lineage>
</organism>
<dbReference type="AlphaFoldDB" id="A0A452GPW6"/>
<keyword evidence="6" id="KW-1185">Reference proteome</keyword>
<dbReference type="STRING" id="38772.ENSGAGP00000003734"/>
<evidence type="ECO:0000256" key="1">
    <source>
        <dbReference type="ARBA" id="ARBA00023157"/>
    </source>
</evidence>
<keyword evidence="2" id="KW-0424">Laminin EGF-like domain</keyword>
<evidence type="ECO:0000313" key="5">
    <source>
        <dbReference type="Ensembl" id="ENSGAGP00000003734.1"/>
    </source>
</evidence>
<dbReference type="InterPro" id="IPR008211">
    <property type="entry name" value="Laminin_N"/>
</dbReference>
<feature type="signal peptide" evidence="3">
    <location>
        <begin position="1"/>
        <end position="15"/>
    </location>
</feature>
<dbReference type="Gene3D" id="2.60.120.260">
    <property type="entry name" value="Galactose-binding domain-like"/>
    <property type="match status" value="1"/>
</dbReference>
<dbReference type="Pfam" id="PF00055">
    <property type="entry name" value="Laminin_N"/>
    <property type="match status" value="1"/>
</dbReference>
<keyword evidence="3" id="KW-0732">Signal</keyword>
<evidence type="ECO:0000313" key="6">
    <source>
        <dbReference type="Proteomes" id="UP000291020"/>
    </source>
</evidence>
<dbReference type="Ensembl" id="ENSGAGT00000004320.1">
    <property type="protein sequence ID" value="ENSGAGP00000003734.1"/>
    <property type="gene ID" value="ENSGAGG00000003031.1"/>
</dbReference>
<dbReference type="PROSITE" id="PS51117">
    <property type="entry name" value="LAMININ_NTER"/>
    <property type="match status" value="1"/>
</dbReference>